<dbReference type="Gene3D" id="3.40.50.2300">
    <property type="match status" value="1"/>
</dbReference>
<dbReference type="OrthoDB" id="7631574at2"/>
<dbReference type="SMART" id="SM00448">
    <property type="entry name" value="REC"/>
    <property type="match status" value="1"/>
</dbReference>
<feature type="domain" description="Response regulatory" evidence="2">
    <location>
        <begin position="6"/>
        <end position="131"/>
    </location>
</feature>
<evidence type="ECO:0000313" key="4">
    <source>
        <dbReference type="Proteomes" id="UP000266183"/>
    </source>
</evidence>
<dbReference type="EMBL" id="CP032382">
    <property type="protein sequence ID" value="AYB29096.1"/>
    <property type="molecule type" value="Genomic_DNA"/>
</dbReference>
<accession>A0A385SFE7</accession>
<evidence type="ECO:0000259" key="2">
    <source>
        <dbReference type="PROSITE" id="PS50110"/>
    </source>
</evidence>
<dbReference type="CDD" id="cd17557">
    <property type="entry name" value="REC_Rcp-like"/>
    <property type="match status" value="1"/>
</dbReference>
<keyword evidence="4" id="KW-1185">Reference proteome</keyword>
<reference evidence="4" key="1">
    <citation type="submission" date="2018-09" db="EMBL/GenBank/DDBJ databases">
        <title>Chryseolinea sp. KIS68-18 isolated from soil.</title>
        <authorList>
            <person name="Weon H.-Y."/>
            <person name="Kwon S.-W."/>
            <person name="Lee S.A."/>
        </authorList>
    </citation>
    <scope>NUCLEOTIDE SEQUENCE [LARGE SCALE GENOMIC DNA]</scope>
    <source>
        <strain evidence="4">KIS68-18</strain>
    </source>
</reference>
<dbReference type="AlphaFoldDB" id="A0A385SFE7"/>
<dbReference type="RefSeq" id="WP_119752419.1">
    <property type="nucleotide sequence ID" value="NZ_CP032382.1"/>
</dbReference>
<organism evidence="3 4">
    <name type="scientific">Chryseolinea soli</name>
    <dbReference type="NCBI Taxonomy" id="2321403"/>
    <lineage>
        <taxon>Bacteria</taxon>
        <taxon>Pseudomonadati</taxon>
        <taxon>Bacteroidota</taxon>
        <taxon>Cytophagia</taxon>
        <taxon>Cytophagales</taxon>
        <taxon>Fulvivirgaceae</taxon>
        <taxon>Chryseolinea</taxon>
    </lineage>
</organism>
<dbReference type="Pfam" id="PF00072">
    <property type="entry name" value="Response_reg"/>
    <property type="match status" value="1"/>
</dbReference>
<dbReference type="KEGG" id="chk:D4L85_00200"/>
<keyword evidence="1" id="KW-0597">Phosphoprotein</keyword>
<dbReference type="InterPro" id="IPR011006">
    <property type="entry name" value="CheY-like_superfamily"/>
</dbReference>
<protein>
    <submittedName>
        <fullName evidence="3">Response regulator</fullName>
    </submittedName>
</protein>
<evidence type="ECO:0000256" key="1">
    <source>
        <dbReference type="PROSITE-ProRule" id="PRU00169"/>
    </source>
</evidence>
<dbReference type="PANTHER" id="PTHR44520:SF2">
    <property type="entry name" value="RESPONSE REGULATOR RCP1"/>
    <property type="match status" value="1"/>
</dbReference>
<dbReference type="PANTHER" id="PTHR44520">
    <property type="entry name" value="RESPONSE REGULATOR RCP1-RELATED"/>
    <property type="match status" value="1"/>
</dbReference>
<proteinExistence type="predicted"/>
<dbReference type="Proteomes" id="UP000266183">
    <property type="component" value="Chromosome"/>
</dbReference>
<sequence length="138" mass="15825">MKRVINIMLVEDDTLDQIEVKRTLDKRHILYRLQVAKNGEEAMRLLSGEPAGVSPEIPDFILLDLNMPKMNGFELLRWIRANARWKDIKVFILTTSDEPEDKAEALRLGVSGFITKPLKLDSSSSMDAFNLMMDLMNM</sequence>
<feature type="modified residue" description="4-aspartylphosphate" evidence="1">
    <location>
        <position position="64"/>
    </location>
</feature>
<evidence type="ECO:0000313" key="3">
    <source>
        <dbReference type="EMBL" id="AYB29096.1"/>
    </source>
</evidence>
<dbReference type="SUPFAM" id="SSF52172">
    <property type="entry name" value="CheY-like"/>
    <property type="match status" value="1"/>
</dbReference>
<gene>
    <name evidence="3" type="ORF">D4L85_00200</name>
</gene>
<dbReference type="GO" id="GO:0000160">
    <property type="term" value="P:phosphorelay signal transduction system"/>
    <property type="evidence" value="ECO:0007669"/>
    <property type="project" value="InterPro"/>
</dbReference>
<name>A0A385SFE7_9BACT</name>
<dbReference type="InterPro" id="IPR001789">
    <property type="entry name" value="Sig_transdc_resp-reg_receiver"/>
</dbReference>
<dbReference type="PROSITE" id="PS50110">
    <property type="entry name" value="RESPONSE_REGULATORY"/>
    <property type="match status" value="1"/>
</dbReference>
<dbReference type="InterPro" id="IPR052893">
    <property type="entry name" value="TCS_response_regulator"/>
</dbReference>